<evidence type="ECO:0000256" key="7">
    <source>
        <dbReference type="ARBA" id="ARBA00022833"/>
    </source>
</evidence>
<keyword evidence="4" id="KW-0479">Metal-binding</keyword>
<accession>A0A0E9NNB8</accession>
<dbReference type="GO" id="GO:0005739">
    <property type="term" value="C:mitochondrion"/>
    <property type="evidence" value="ECO:0007669"/>
    <property type="project" value="TreeGrafter"/>
</dbReference>
<evidence type="ECO:0000256" key="9">
    <source>
        <dbReference type="SAM" id="MobiDB-lite"/>
    </source>
</evidence>
<dbReference type="InterPro" id="IPR001719">
    <property type="entry name" value="AP_endonuc_2"/>
</dbReference>
<evidence type="ECO:0000313" key="12">
    <source>
        <dbReference type="Proteomes" id="UP000033140"/>
    </source>
</evidence>
<evidence type="ECO:0000259" key="10">
    <source>
        <dbReference type="Pfam" id="PF01261"/>
    </source>
</evidence>
<evidence type="ECO:0000256" key="4">
    <source>
        <dbReference type="ARBA" id="ARBA00022723"/>
    </source>
</evidence>
<proteinExistence type="inferred from homology"/>
<dbReference type="PROSITE" id="PS51432">
    <property type="entry name" value="AP_NUCLEASE_F2_4"/>
    <property type="match status" value="1"/>
</dbReference>
<dbReference type="GO" id="GO:0003906">
    <property type="term" value="F:DNA-(apurinic or apyrimidinic site) endonuclease activity"/>
    <property type="evidence" value="ECO:0007669"/>
    <property type="project" value="TreeGrafter"/>
</dbReference>
<evidence type="ECO:0000256" key="8">
    <source>
        <dbReference type="ARBA" id="ARBA00023204"/>
    </source>
</evidence>
<feature type="region of interest" description="Disordered" evidence="9">
    <location>
        <begin position="90"/>
        <end position="110"/>
    </location>
</feature>
<name>A0A0E9NNB8_SAICN</name>
<dbReference type="SUPFAM" id="SSF51658">
    <property type="entry name" value="Xylose isomerase-like"/>
    <property type="match status" value="1"/>
</dbReference>
<dbReference type="CDD" id="cd00019">
    <property type="entry name" value="AP2Ec"/>
    <property type="match status" value="1"/>
</dbReference>
<feature type="region of interest" description="Disordered" evidence="9">
    <location>
        <begin position="419"/>
        <end position="465"/>
    </location>
</feature>
<dbReference type="InterPro" id="IPR018246">
    <property type="entry name" value="AP_endonuc_F2_Zn_BS"/>
</dbReference>
<evidence type="ECO:0000256" key="5">
    <source>
        <dbReference type="ARBA" id="ARBA00022763"/>
    </source>
</evidence>
<dbReference type="Gene3D" id="3.20.20.150">
    <property type="entry name" value="Divalent-metal-dependent TIM barrel enzymes"/>
    <property type="match status" value="1"/>
</dbReference>
<dbReference type="STRING" id="698492.A0A0E9NNB8"/>
<reference evidence="11 12" key="1">
    <citation type="journal article" date="2011" name="J. Gen. Appl. Microbiol.">
        <title>Draft genome sequencing of the enigmatic yeast Saitoella complicata.</title>
        <authorList>
            <person name="Nishida H."/>
            <person name="Hamamoto M."/>
            <person name="Sugiyama J."/>
        </authorList>
    </citation>
    <scope>NUCLEOTIDE SEQUENCE [LARGE SCALE GENOMIC DNA]</scope>
    <source>
        <strain evidence="11 12">NRRL Y-17804</strain>
    </source>
</reference>
<keyword evidence="12" id="KW-1185">Reference proteome</keyword>
<feature type="region of interest" description="Disordered" evidence="9">
    <location>
        <begin position="1"/>
        <end position="52"/>
    </location>
</feature>
<evidence type="ECO:0000313" key="11">
    <source>
        <dbReference type="EMBL" id="GAO51339.1"/>
    </source>
</evidence>
<dbReference type="SMART" id="SM00518">
    <property type="entry name" value="AP2Ec"/>
    <property type="match status" value="1"/>
</dbReference>
<dbReference type="NCBIfam" id="TIGR00587">
    <property type="entry name" value="nfo"/>
    <property type="match status" value="1"/>
</dbReference>
<dbReference type="PROSITE" id="PS00731">
    <property type="entry name" value="AP_NUCLEASE_F2_3"/>
    <property type="match status" value="1"/>
</dbReference>
<evidence type="ECO:0000256" key="6">
    <source>
        <dbReference type="ARBA" id="ARBA00022801"/>
    </source>
</evidence>
<dbReference type="FunFam" id="3.20.20.150:FF:000001">
    <property type="entry name" value="Probable endonuclease 4"/>
    <property type="match status" value="1"/>
</dbReference>
<keyword evidence="8" id="KW-0234">DNA repair</keyword>
<evidence type="ECO:0000256" key="3">
    <source>
        <dbReference type="ARBA" id="ARBA00021759"/>
    </source>
</evidence>
<dbReference type="PANTHER" id="PTHR21445">
    <property type="entry name" value="ENDONUCLEASE IV ENDODEOXYRIBONUCLEASE IV"/>
    <property type="match status" value="1"/>
</dbReference>
<reference evidence="11 12" key="3">
    <citation type="journal article" date="2015" name="Genome Announc.">
        <title>Draft Genome Sequence of the Archiascomycetous Yeast Saitoella complicata.</title>
        <authorList>
            <person name="Yamauchi K."/>
            <person name="Kondo S."/>
            <person name="Hamamoto M."/>
            <person name="Takahashi Y."/>
            <person name="Ogura Y."/>
            <person name="Hayashi T."/>
            <person name="Nishida H."/>
        </authorList>
    </citation>
    <scope>NUCLEOTIDE SEQUENCE [LARGE SCALE GENOMIC DNA]</scope>
    <source>
        <strain evidence="11 12">NRRL Y-17804</strain>
    </source>
</reference>
<dbReference type="GO" id="GO:0008270">
    <property type="term" value="F:zinc ion binding"/>
    <property type="evidence" value="ECO:0007669"/>
    <property type="project" value="InterPro"/>
</dbReference>
<comment type="similarity">
    <text evidence="2">Belongs to the AP endonuclease 2 family.</text>
</comment>
<dbReference type="NCBIfam" id="NF002199">
    <property type="entry name" value="PRK01060.1-4"/>
    <property type="match status" value="1"/>
</dbReference>
<dbReference type="EMBL" id="BACD03000044">
    <property type="protein sequence ID" value="GAO51339.1"/>
    <property type="molecule type" value="Genomic_DNA"/>
</dbReference>
<dbReference type="GO" id="GO:0006284">
    <property type="term" value="P:base-excision repair"/>
    <property type="evidence" value="ECO:0007669"/>
    <property type="project" value="TreeGrafter"/>
</dbReference>
<dbReference type="PROSITE" id="PS00729">
    <property type="entry name" value="AP_NUCLEASE_F2_1"/>
    <property type="match status" value="1"/>
</dbReference>
<dbReference type="Pfam" id="PF01261">
    <property type="entry name" value="AP_endonuc_2"/>
    <property type="match status" value="1"/>
</dbReference>
<gene>
    <name evidence="11" type="ORF">G7K_5441-t1</name>
</gene>
<reference evidence="11 12" key="2">
    <citation type="journal article" date="2014" name="J. Gen. Appl. Microbiol.">
        <title>The early diverging ascomycetous budding yeast Saitoella complicata has three histone deacetylases belonging to the Clr6, Hos2, and Rpd3 lineages.</title>
        <authorList>
            <person name="Nishida H."/>
            <person name="Matsumoto T."/>
            <person name="Kondo S."/>
            <person name="Hamamoto M."/>
            <person name="Yoshikawa H."/>
        </authorList>
    </citation>
    <scope>NUCLEOTIDE SEQUENCE [LARGE SCALE GENOMIC DNA]</scope>
    <source>
        <strain evidence="11 12">NRRL Y-17804</strain>
    </source>
</reference>
<dbReference type="GO" id="GO:0005634">
    <property type="term" value="C:nucleus"/>
    <property type="evidence" value="ECO:0007669"/>
    <property type="project" value="TreeGrafter"/>
</dbReference>
<dbReference type="OMA" id="NPRGWAT"/>
<dbReference type="HAMAP" id="MF_00152">
    <property type="entry name" value="Nfo"/>
    <property type="match status" value="1"/>
</dbReference>
<dbReference type="Proteomes" id="UP000033140">
    <property type="component" value="Unassembled WGS sequence"/>
</dbReference>
<feature type="compositionally biased region" description="Basic residues" evidence="9">
    <location>
        <begin position="95"/>
        <end position="105"/>
    </location>
</feature>
<dbReference type="PROSITE" id="PS00730">
    <property type="entry name" value="AP_NUCLEASE_F2_2"/>
    <property type="match status" value="1"/>
</dbReference>
<keyword evidence="5" id="KW-0227">DNA damage</keyword>
<organism evidence="11 12">
    <name type="scientific">Saitoella complicata (strain BCRC 22490 / CBS 7301 / JCM 7358 / NBRC 10748 / NRRL Y-17804)</name>
    <dbReference type="NCBI Taxonomy" id="698492"/>
    <lineage>
        <taxon>Eukaryota</taxon>
        <taxon>Fungi</taxon>
        <taxon>Dikarya</taxon>
        <taxon>Ascomycota</taxon>
        <taxon>Taphrinomycotina</taxon>
        <taxon>Taphrinomycotina incertae sedis</taxon>
        <taxon>Saitoella</taxon>
    </lineage>
</organism>
<keyword evidence="6" id="KW-0378">Hydrolase</keyword>
<dbReference type="InterPro" id="IPR036237">
    <property type="entry name" value="Xyl_isomerase-like_sf"/>
</dbReference>
<evidence type="ECO:0000256" key="1">
    <source>
        <dbReference type="ARBA" id="ARBA00001947"/>
    </source>
</evidence>
<dbReference type="GO" id="GO:0008081">
    <property type="term" value="F:phosphoric diester hydrolase activity"/>
    <property type="evidence" value="ECO:0007669"/>
    <property type="project" value="TreeGrafter"/>
</dbReference>
<dbReference type="PANTHER" id="PTHR21445:SF0">
    <property type="entry name" value="APURINIC-APYRIMIDINIC ENDONUCLEASE"/>
    <property type="match status" value="1"/>
</dbReference>
<dbReference type="AlphaFoldDB" id="A0A0E9NNB8"/>
<dbReference type="InterPro" id="IPR013022">
    <property type="entry name" value="Xyl_isomerase-like_TIM-brl"/>
</dbReference>
<comment type="caution">
    <text evidence="11">The sequence shown here is derived from an EMBL/GenBank/DDBJ whole genome shotgun (WGS) entry which is preliminary data.</text>
</comment>
<feature type="domain" description="Xylose isomerase-like TIM barrel" evidence="10">
    <location>
        <begin position="144"/>
        <end position="399"/>
    </location>
</feature>
<keyword evidence="7" id="KW-0862">Zinc</keyword>
<comment type="cofactor">
    <cofactor evidence="1">
        <name>Zn(2+)</name>
        <dbReference type="ChEBI" id="CHEBI:29105"/>
    </cofactor>
</comment>
<feature type="compositionally biased region" description="Basic and acidic residues" evidence="9">
    <location>
        <begin position="419"/>
        <end position="442"/>
    </location>
</feature>
<sequence length="465" mass="50602">MSEDASPLSSAPSDLEEHAGESPALAKRAAATNVAEAIEPPAKRPRRVTSVKETVEVEETVQLEEVAAGTKKRTVRAKKEVVVKESVEVEETKPAPKKRAPAKKKKTEDMGPLAQRATGLSKYLGAHISAAGGVQNSIVNSMNIGGNAFALFLKNQRKWVSPDLNEADVQAFRAKCVETSYDPSKHVLPHGSYLINLASPDEALREKSYTCFVDDLKRCNQLGITRYNFHPGSATGGSSKPEGCGRIAEALNKAHKEVPTVITVLENMCGTGNVIGATFGELREVIDQVDLKDRVGVCLDTCHLFASGHDIRTDEAYEDVMKRFGDEIGWNYLKGVHLNDSKADLGEKRDLHENIGQGYIGLEGFRLLVNDTRFDCVPMVLETPNEDNPQVWADEISMLTWLIGKKKDDPEVLAKAEELQAKGKKSREEQAVKATKKKEAAAKKAAGGGKGRKKKAETPSGSESE</sequence>
<dbReference type="GO" id="GO:0003677">
    <property type="term" value="F:DNA binding"/>
    <property type="evidence" value="ECO:0007669"/>
    <property type="project" value="InterPro"/>
</dbReference>
<evidence type="ECO:0000256" key="2">
    <source>
        <dbReference type="ARBA" id="ARBA00005340"/>
    </source>
</evidence>
<protein>
    <recommendedName>
        <fullName evidence="3">Apurinic-apyrimidinic endonuclease 1</fullName>
    </recommendedName>
</protein>